<organism evidence="7 8">
    <name type="scientific">Secundilactobacillus pentosiphilus</name>
    <dbReference type="NCBI Taxonomy" id="1714682"/>
    <lineage>
        <taxon>Bacteria</taxon>
        <taxon>Bacillati</taxon>
        <taxon>Bacillota</taxon>
        <taxon>Bacilli</taxon>
        <taxon>Lactobacillales</taxon>
        <taxon>Lactobacillaceae</taxon>
        <taxon>Secundilactobacillus</taxon>
    </lineage>
</organism>
<dbReference type="GO" id="GO:0005524">
    <property type="term" value="F:ATP binding"/>
    <property type="evidence" value="ECO:0007669"/>
    <property type="project" value="InterPro"/>
</dbReference>
<dbReference type="EC" id="2.7.11.32" evidence="5"/>
<reference evidence="8 9" key="1">
    <citation type="submission" date="2015-11" db="EMBL/GenBank/DDBJ databases">
        <title>Draft genome sequences of new species of the genus Lactobacillus isolated from orchardgrass silage.</title>
        <authorList>
            <person name="Tohno M."/>
            <person name="Tanizawa Y."/>
            <person name="Arita M."/>
        </authorList>
    </citation>
    <scope>NUCLEOTIDE SEQUENCE [LARGE SCALE GENOMIC DNA]</scope>
    <source>
        <strain evidence="6 9">IWT140</strain>
        <strain evidence="7 8">IWT25</strain>
    </source>
</reference>
<comment type="function">
    <text evidence="5">Bifunctional serine/threonine kinase and phosphorylase involved in the regulation of the pyruvate, phosphate dikinase (PPDK) by catalyzing its phosphorylation/dephosphorylation.</text>
</comment>
<sequence length="283" mass="31296">MAEKPTENSDIDIFIISDSSGETALTVAQTAVAQFPDIQIKYQRFPFIQTESILSGILKMAAKKNAVLYYTLVTRSLSEQVRSFTEENHLQAFDCIQPAMKALANRAGVKPASIPSINHSLTDTYFDRIGAMEFAVAYDDGKDPTGLPKADIVILGVSRTSKTPLSLFLANRGIKVANLPLSPTSQLPDELWQVDPKKIIGLTNSPKVLRRIRQQRMLSYGLPAESAYSDTEKIKAELKYADEIYKKIGCLVINVSNKSIEETATLILENLNLEPAEIDTIKD</sequence>
<dbReference type="GO" id="GO:0004674">
    <property type="term" value="F:protein serine/threonine kinase activity"/>
    <property type="evidence" value="ECO:0007669"/>
    <property type="project" value="UniProtKB-UniRule"/>
</dbReference>
<name>A0A1Z5IWF2_9LACO</name>
<keyword evidence="3 5" id="KW-0547">Nucleotide-binding</keyword>
<comment type="caution">
    <text evidence="7">The sequence shown here is derived from an EMBL/GenBank/DDBJ whole genome shotgun (WGS) entry which is preliminary data.</text>
</comment>
<evidence type="ECO:0000313" key="9">
    <source>
        <dbReference type="Proteomes" id="UP000198430"/>
    </source>
</evidence>
<accession>A0A1Z5IMF4</accession>
<evidence type="ECO:0000256" key="2">
    <source>
        <dbReference type="ARBA" id="ARBA00022679"/>
    </source>
</evidence>
<dbReference type="RefSeq" id="WP_089087923.1">
    <property type="nucleotide sequence ID" value="NZ_BCMH01000002.1"/>
</dbReference>
<keyword evidence="9" id="KW-1185">Reference proteome</keyword>
<dbReference type="EMBL" id="BCMH01000002">
    <property type="protein sequence ID" value="GAX02940.1"/>
    <property type="molecule type" value="Genomic_DNA"/>
</dbReference>
<dbReference type="PANTHER" id="PTHR31756">
    <property type="entry name" value="PYRUVATE, PHOSPHATE DIKINASE REGULATORY PROTEIN 1, CHLOROPLASTIC"/>
    <property type="match status" value="1"/>
</dbReference>
<dbReference type="OrthoDB" id="9782201at2"/>
<dbReference type="InterPro" id="IPR005177">
    <property type="entry name" value="Kinase-pyrophosphorylase"/>
</dbReference>
<dbReference type="EC" id="2.7.4.27" evidence="5"/>
<comment type="catalytic activity">
    <reaction evidence="5">
        <text>N(tele)-phospho-L-histidyl/L-threonyl-[pyruvate, phosphate dikinase] + ADP = N(tele)-phospho-L-histidyl/O-phospho-L-threonyl-[pyruvate, phosphate dikinase] + AMP + H(+)</text>
        <dbReference type="Rhea" id="RHEA:43692"/>
        <dbReference type="Rhea" id="RHEA-COMP:10650"/>
        <dbReference type="Rhea" id="RHEA-COMP:10651"/>
        <dbReference type="ChEBI" id="CHEBI:15378"/>
        <dbReference type="ChEBI" id="CHEBI:30013"/>
        <dbReference type="ChEBI" id="CHEBI:61977"/>
        <dbReference type="ChEBI" id="CHEBI:83586"/>
        <dbReference type="ChEBI" id="CHEBI:456215"/>
        <dbReference type="ChEBI" id="CHEBI:456216"/>
        <dbReference type="EC" id="2.7.11.32"/>
    </reaction>
</comment>
<comment type="similarity">
    <text evidence="5">Belongs to the pyruvate, phosphate/water dikinase regulatory protein family. PDRP subfamily.</text>
</comment>
<comment type="catalytic activity">
    <reaction evidence="5">
        <text>N(tele)-phospho-L-histidyl/O-phospho-L-threonyl-[pyruvate, phosphate dikinase] + phosphate + H(+) = N(tele)-phospho-L-histidyl/L-threonyl-[pyruvate, phosphate dikinase] + diphosphate</text>
        <dbReference type="Rhea" id="RHEA:43696"/>
        <dbReference type="Rhea" id="RHEA-COMP:10650"/>
        <dbReference type="Rhea" id="RHEA-COMP:10651"/>
        <dbReference type="ChEBI" id="CHEBI:15378"/>
        <dbReference type="ChEBI" id="CHEBI:30013"/>
        <dbReference type="ChEBI" id="CHEBI:33019"/>
        <dbReference type="ChEBI" id="CHEBI:43474"/>
        <dbReference type="ChEBI" id="CHEBI:61977"/>
        <dbReference type="ChEBI" id="CHEBI:83586"/>
        <dbReference type="EC" id="2.7.4.27"/>
    </reaction>
</comment>
<evidence type="ECO:0000256" key="5">
    <source>
        <dbReference type="HAMAP-Rule" id="MF_00921"/>
    </source>
</evidence>
<proteinExistence type="inferred from homology"/>
<evidence type="ECO:0000256" key="4">
    <source>
        <dbReference type="ARBA" id="ARBA00022777"/>
    </source>
</evidence>
<keyword evidence="1 5" id="KW-0723">Serine/threonine-protein kinase</keyword>
<dbReference type="GO" id="GO:0016776">
    <property type="term" value="F:phosphotransferase activity, phosphate group as acceptor"/>
    <property type="evidence" value="ECO:0007669"/>
    <property type="project" value="UniProtKB-UniRule"/>
</dbReference>
<dbReference type="PANTHER" id="PTHR31756:SF3">
    <property type="entry name" value="PYRUVATE, PHOSPHATE DIKINASE REGULATORY PROTEIN 1, CHLOROPLASTIC"/>
    <property type="match status" value="1"/>
</dbReference>
<gene>
    <name evidence="6" type="ORF">IWT140_00538</name>
    <name evidence="7" type="ORF">IWT25_01344</name>
</gene>
<dbReference type="GO" id="GO:0043531">
    <property type="term" value="F:ADP binding"/>
    <property type="evidence" value="ECO:0007669"/>
    <property type="project" value="UniProtKB-UniRule"/>
</dbReference>
<dbReference type="EMBL" id="BCMI01000010">
    <property type="protein sequence ID" value="GAX06019.1"/>
    <property type="molecule type" value="Genomic_DNA"/>
</dbReference>
<dbReference type="NCBIfam" id="NF003742">
    <property type="entry name" value="PRK05339.1"/>
    <property type="match status" value="1"/>
</dbReference>
<dbReference type="Proteomes" id="UP000198430">
    <property type="component" value="Unassembled WGS sequence"/>
</dbReference>
<dbReference type="Proteomes" id="UP000198414">
    <property type="component" value="Unassembled WGS sequence"/>
</dbReference>
<keyword evidence="4 5" id="KW-0418">Kinase</keyword>
<protein>
    <recommendedName>
        <fullName evidence="5">Putative pyruvate, phosphate dikinase regulatory protein</fullName>
        <shortName evidence="5">PPDK regulatory protein</shortName>
        <ecNumber evidence="5">2.7.11.32</ecNumber>
        <ecNumber evidence="5">2.7.4.27</ecNumber>
    </recommendedName>
</protein>
<evidence type="ECO:0000256" key="3">
    <source>
        <dbReference type="ARBA" id="ARBA00022741"/>
    </source>
</evidence>
<dbReference type="Pfam" id="PF03618">
    <property type="entry name" value="Kinase-PPPase"/>
    <property type="match status" value="1"/>
</dbReference>
<dbReference type="HAMAP" id="MF_00921">
    <property type="entry name" value="PDRP"/>
    <property type="match status" value="1"/>
</dbReference>
<accession>A0A1Z5IWF2</accession>
<evidence type="ECO:0000313" key="8">
    <source>
        <dbReference type="Proteomes" id="UP000198414"/>
    </source>
</evidence>
<evidence type="ECO:0000313" key="6">
    <source>
        <dbReference type="EMBL" id="GAX02940.1"/>
    </source>
</evidence>
<evidence type="ECO:0000256" key="1">
    <source>
        <dbReference type="ARBA" id="ARBA00022527"/>
    </source>
</evidence>
<feature type="binding site" evidence="5">
    <location>
        <begin position="156"/>
        <end position="163"/>
    </location>
    <ligand>
        <name>ADP</name>
        <dbReference type="ChEBI" id="CHEBI:456216"/>
    </ligand>
</feature>
<dbReference type="AlphaFoldDB" id="A0A1Z5IWF2"/>
<evidence type="ECO:0000313" key="7">
    <source>
        <dbReference type="EMBL" id="GAX06019.1"/>
    </source>
</evidence>
<keyword evidence="2 5" id="KW-0808">Transferase</keyword>
<dbReference type="InterPro" id="IPR026565">
    <property type="entry name" value="PPDK_reg"/>
</dbReference>